<name>A0ABP1CTT8_9APHY</name>
<dbReference type="Proteomes" id="UP001497453">
    <property type="component" value="Chromosome 11"/>
</dbReference>
<gene>
    <name evidence="1" type="ORF">GFSPODELE1_LOCUS2494</name>
</gene>
<accession>A0ABP1CTT8</accession>
<protein>
    <submittedName>
        <fullName evidence="1">Uncharacterized protein</fullName>
    </submittedName>
</protein>
<proteinExistence type="predicted"/>
<organism evidence="1 2">
    <name type="scientific">Somion occarium</name>
    <dbReference type="NCBI Taxonomy" id="3059160"/>
    <lineage>
        <taxon>Eukaryota</taxon>
        <taxon>Fungi</taxon>
        <taxon>Dikarya</taxon>
        <taxon>Basidiomycota</taxon>
        <taxon>Agaricomycotina</taxon>
        <taxon>Agaricomycetes</taxon>
        <taxon>Polyporales</taxon>
        <taxon>Cerrenaceae</taxon>
        <taxon>Somion</taxon>
    </lineage>
</organism>
<dbReference type="EMBL" id="OZ037954">
    <property type="protein sequence ID" value="CAL1699086.1"/>
    <property type="molecule type" value="Genomic_DNA"/>
</dbReference>
<reference evidence="2" key="1">
    <citation type="submission" date="2024-04" db="EMBL/GenBank/DDBJ databases">
        <authorList>
            <person name="Shaw F."/>
            <person name="Minotto A."/>
        </authorList>
    </citation>
    <scope>NUCLEOTIDE SEQUENCE [LARGE SCALE GENOMIC DNA]</scope>
</reference>
<evidence type="ECO:0000313" key="1">
    <source>
        <dbReference type="EMBL" id="CAL1699086.1"/>
    </source>
</evidence>
<sequence>MNPNFKTSPLITAYIFLAGGELLVHDQVAPEIIHYDPKKEPCLPVDALEVADCIQKEILAGPVIKRAQNFLWSSYVADNIIITMEKLEEVCWPFRTPVYDRNYPGYKENLTDIIKVMRDVKTIMNQEQNRQFAFYFGPYPGAANLRPELIKVARGHLAPLIMMAKLPITNQKDKELIAKVTLETYSAMDDFFKSLFPPNDEEKTLMDYYVDGILPFPLGQPREF</sequence>
<evidence type="ECO:0000313" key="2">
    <source>
        <dbReference type="Proteomes" id="UP001497453"/>
    </source>
</evidence>
<keyword evidence="2" id="KW-1185">Reference proteome</keyword>